<dbReference type="Proteomes" id="UP000016932">
    <property type="component" value="Unassembled WGS sequence"/>
</dbReference>
<evidence type="ECO:0000256" key="1">
    <source>
        <dbReference type="ARBA" id="ARBA00022553"/>
    </source>
</evidence>
<dbReference type="VEuPathDB" id="FungiDB:MYCFIDRAFT_34995"/>
<proteinExistence type="predicted"/>
<dbReference type="HOGENOM" id="CLU_000445_112_1_1"/>
<evidence type="ECO:0000313" key="6">
    <source>
        <dbReference type="Proteomes" id="UP000016932"/>
    </source>
</evidence>
<dbReference type="InterPro" id="IPR001789">
    <property type="entry name" value="Sig_transdc_resp-reg_receiver"/>
</dbReference>
<dbReference type="eggNOG" id="ENOG502SCY2">
    <property type="taxonomic scope" value="Eukaryota"/>
</dbReference>
<keyword evidence="2" id="KW-0902">Two-component regulatory system</keyword>
<name>M2YNQ6_PSEFD</name>
<keyword evidence="1 3" id="KW-0597">Phosphoprotein</keyword>
<dbReference type="InterPro" id="IPR011006">
    <property type="entry name" value="CheY-like_superfamily"/>
</dbReference>
<evidence type="ECO:0000256" key="2">
    <source>
        <dbReference type="ARBA" id="ARBA00023012"/>
    </source>
</evidence>
<protein>
    <recommendedName>
        <fullName evidence="4">Response regulatory domain-containing protein</fullName>
    </recommendedName>
</protein>
<dbReference type="PANTHER" id="PTHR45339">
    <property type="entry name" value="HYBRID SIGNAL TRANSDUCTION HISTIDINE KINASE J"/>
    <property type="match status" value="1"/>
</dbReference>
<dbReference type="AlphaFoldDB" id="M2YNQ6"/>
<keyword evidence="6" id="KW-1185">Reference proteome</keyword>
<gene>
    <name evidence="5" type="ORF">MYCFIDRAFT_34995</name>
</gene>
<feature type="modified residue" description="4-aspartylphosphate" evidence="3">
    <location>
        <position position="4"/>
    </location>
</feature>
<feature type="domain" description="Response regulatory" evidence="4">
    <location>
        <begin position="1"/>
        <end position="72"/>
    </location>
</feature>
<dbReference type="GeneID" id="19339031"/>
<feature type="non-terminal residue" evidence="5">
    <location>
        <position position="1"/>
    </location>
</feature>
<evidence type="ECO:0000256" key="3">
    <source>
        <dbReference type="PROSITE-ProRule" id="PRU00169"/>
    </source>
</evidence>
<reference evidence="5 6" key="1">
    <citation type="journal article" date="2012" name="PLoS Pathog.">
        <title>Diverse lifestyles and strategies of plant pathogenesis encoded in the genomes of eighteen Dothideomycetes fungi.</title>
        <authorList>
            <person name="Ohm R.A."/>
            <person name="Feau N."/>
            <person name="Henrissat B."/>
            <person name="Schoch C.L."/>
            <person name="Horwitz B.A."/>
            <person name="Barry K.W."/>
            <person name="Condon B.J."/>
            <person name="Copeland A.C."/>
            <person name="Dhillon B."/>
            <person name="Glaser F."/>
            <person name="Hesse C.N."/>
            <person name="Kosti I."/>
            <person name="LaButti K."/>
            <person name="Lindquist E.A."/>
            <person name="Lucas S."/>
            <person name="Salamov A.A."/>
            <person name="Bradshaw R.E."/>
            <person name="Ciuffetti L."/>
            <person name="Hamelin R.C."/>
            <person name="Kema G.H.J."/>
            <person name="Lawrence C."/>
            <person name="Scott J.A."/>
            <person name="Spatafora J.W."/>
            <person name="Turgeon B.G."/>
            <person name="de Wit P.J.G.M."/>
            <person name="Zhong S."/>
            <person name="Goodwin S.B."/>
            <person name="Grigoriev I.V."/>
        </authorList>
    </citation>
    <scope>NUCLEOTIDE SEQUENCE [LARGE SCALE GENOMIC DNA]</scope>
    <source>
        <strain evidence="5 6">CIRAD86</strain>
    </source>
</reference>
<organism evidence="5 6">
    <name type="scientific">Pseudocercospora fijiensis (strain CIRAD86)</name>
    <name type="common">Black leaf streak disease fungus</name>
    <name type="synonym">Mycosphaerella fijiensis</name>
    <dbReference type="NCBI Taxonomy" id="383855"/>
    <lineage>
        <taxon>Eukaryota</taxon>
        <taxon>Fungi</taxon>
        <taxon>Dikarya</taxon>
        <taxon>Ascomycota</taxon>
        <taxon>Pezizomycotina</taxon>
        <taxon>Dothideomycetes</taxon>
        <taxon>Dothideomycetidae</taxon>
        <taxon>Mycosphaerellales</taxon>
        <taxon>Mycosphaerellaceae</taxon>
        <taxon>Pseudocercospora</taxon>
    </lineage>
</organism>
<dbReference type="PROSITE" id="PS50110">
    <property type="entry name" value="RESPONSE_REGULATORY"/>
    <property type="match status" value="1"/>
</dbReference>
<dbReference type="GO" id="GO:0000160">
    <property type="term" value="P:phosphorelay signal transduction system"/>
    <property type="evidence" value="ECO:0007669"/>
    <property type="project" value="UniProtKB-KW"/>
</dbReference>
<dbReference type="Pfam" id="PF00072">
    <property type="entry name" value="Response_reg"/>
    <property type="match status" value="1"/>
</dbReference>
<dbReference type="EMBL" id="KB446562">
    <property type="protein sequence ID" value="EME79355.1"/>
    <property type="molecule type" value="Genomic_DNA"/>
</dbReference>
<evidence type="ECO:0000313" key="5">
    <source>
        <dbReference type="EMBL" id="EME79355.1"/>
    </source>
</evidence>
<accession>M2YNQ6</accession>
<dbReference type="RefSeq" id="XP_007929669.1">
    <property type="nucleotide sequence ID" value="XM_007931478.1"/>
</dbReference>
<dbReference type="PANTHER" id="PTHR45339:SF1">
    <property type="entry name" value="HYBRID SIGNAL TRANSDUCTION HISTIDINE KINASE J"/>
    <property type="match status" value="1"/>
</dbReference>
<evidence type="ECO:0000259" key="4">
    <source>
        <dbReference type="PROSITE" id="PS50110"/>
    </source>
</evidence>
<dbReference type="SUPFAM" id="SSF52172">
    <property type="entry name" value="CheY-like"/>
    <property type="match status" value="1"/>
</dbReference>
<sequence length="72" mass="8147">IFMDITMPVMDGLEAGRRIRAYERAAGLQPVMIVALTALASQHARQEAYSSGIDLFLTKPVRYKDIEKMFED</sequence>
<dbReference type="CDD" id="cd17546">
    <property type="entry name" value="REC_hyHK_CKI1_RcsC-like"/>
    <property type="match status" value="1"/>
</dbReference>
<dbReference type="OrthoDB" id="303614at2759"/>
<dbReference type="Gene3D" id="3.40.50.2300">
    <property type="match status" value="1"/>
</dbReference>
<dbReference type="KEGG" id="pfj:MYCFIDRAFT_34995"/>